<gene>
    <name evidence="9" type="primary">Contig15301.g16297</name>
    <name evidence="9" type="ORF">STYLEM_14040</name>
</gene>
<keyword evidence="10" id="KW-1185">Reference proteome</keyword>
<evidence type="ECO:0000256" key="4">
    <source>
        <dbReference type="ARBA" id="ARBA00022723"/>
    </source>
</evidence>
<proteinExistence type="predicted"/>
<feature type="domain" description="Cytochrome b5 heme-binding" evidence="8">
    <location>
        <begin position="379"/>
        <end position="467"/>
    </location>
</feature>
<dbReference type="Proteomes" id="UP000039865">
    <property type="component" value="Unassembled WGS sequence"/>
</dbReference>
<keyword evidence="6" id="KW-0472">Membrane</keyword>
<dbReference type="CDD" id="cd09631">
    <property type="entry name" value="DOMON_DOH"/>
    <property type="match status" value="1"/>
</dbReference>
<dbReference type="GO" id="GO:0020037">
    <property type="term" value="F:heme binding"/>
    <property type="evidence" value="ECO:0007669"/>
    <property type="project" value="InterPro"/>
</dbReference>
<dbReference type="Pfam" id="PF03351">
    <property type="entry name" value="DOMON"/>
    <property type="match status" value="1"/>
</dbReference>
<feature type="transmembrane region" description="Helical" evidence="6">
    <location>
        <begin position="346"/>
        <end position="364"/>
    </location>
</feature>
<feature type="transmembrane region" description="Helical" evidence="6">
    <location>
        <begin position="312"/>
        <end position="334"/>
    </location>
</feature>
<evidence type="ECO:0000313" key="9">
    <source>
        <dbReference type="EMBL" id="CDW84971.1"/>
    </source>
</evidence>
<feature type="signal peptide" evidence="7">
    <location>
        <begin position="1"/>
        <end position="23"/>
    </location>
</feature>
<dbReference type="PROSITE" id="PS00191">
    <property type="entry name" value="CYTOCHROME_B5_1"/>
    <property type="match status" value="1"/>
</dbReference>
<dbReference type="PROSITE" id="PS50255">
    <property type="entry name" value="CYTOCHROME_B5_2"/>
    <property type="match status" value="1"/>
</dbReference>
<dbReference type="SUPFAM" id="SSF49344">
    <property type="entry name" value="CBD9-like"/>
    <property type="match status" value="1"/>
</dbReference>
<accession>A0A078ASK4</accession>
<keyword evidence="5" id="KW-0408">Iron</keyword>
<comment type="subcellular location">
    <subcellularLocation>
        <location evidence="2">Membrane</location>
        <topology evidence="2">Multi-pass membrane protein</topology>
    </subcellularLocation>
</comment>
<keyword evidence="4" id="KW-0479">Metal-binding</keyword>
<feature type="transmembrane region" description="Helical" evidence="6">
    <location>
        <begin position="273"/>
        <end position="292"/>
    </location>
</feature>
<dbReference type="OrthoDB" id="260091at2759"/>
<dbReference type="InterPro" id="IPR005018">
    <property type="entry name" value="DOMON_domain"/>
</dbReference>
<dbReference type="SUPFAM" id="SSF55856">
    <property type="entry name" value="Cytochrome b5-like heme/steroid binding domain"/>
    <property type="match status" value="1"/>
</dbReference>
<dbReference type="GO" id="GO:0046872">
    <property type="term" value="F:metal ion binding"/>
    <property type="evidence" value="ECO:0007669"/>
    <property type="project" value="UniProtKB-KW"/>
</dbReference>
<dbReference type="OMA" id="VEFIWAH"/>
<dbReference type="SUPFAM" id="SSF52343">
    <property type="entry name" value="Ferredoxin reductase-like, C-terminal NADP-linked domain"/>
    <property type="match status" value="1"/>
</dbReference>
<keyword evidence="3" id="KW-0349">Heme</keyword>
<dbReference type="AlphaFoldDB" id="A0A078ASK4"/>
<dbReference type="GO" id="GO:0016020">
    <property type="term" value="C:membrane"/>
    <property type="evidence" value="ECO:0007669"/>
    <property type="project" value="UniProtKB-SubCell"/>
</dbReference>
<dbReference type="SMART" id="SM01117">
    <property type="entry name" value="Cyt-b5"/>
    <property type="match status" value="1"/>
</dbReference>
<keyword evidence="6" id="KW-1133">Transmembrane helix</keyword>
<evidence type="ECO:0000256" key="5">
    <source>
        <dbReference type="ARBA" id="ARBA00023004"/>
    </source>
</evidence>
<evidence type="ECO:0000256" key="2">
    <source>
        <dbReference type="ARBA" id="ARBA00004141"/>
    </source>
</evidence>
<comment type="cofactor">
    <cofactor evidence="1">
        <name>heme b</name>
        <dbReference type="ChEBI" id="CHEBI:60344"/>
    </cofactor>
</comment>
<dbReference type="GO" id="GO:0140575">
    <property type="term" value="F:transmembrane monodehydroascorbate reductase activity"/>
    <property type="evidence" value="ECO:0007669"/>
    <property type="project" value="InterPro"/>
</dbReference>
<dbReference type="CDD" id="cd08760">
    <property type="entry name" value="Cyt_b561_FRRS1_like"/>
    <property type="match status" value="1"/>
</dbReference>
<protein>
    <submittedName>
        <fullName evidence="9">Cytochrome b5-like heme steroid binding domain containing protein</fullName>
    </submittedName>
</protein>
<name>A0A078ASK4_STYLE</name>
<dbReference type="SMART" id="SM00664">
    <property type="entry name" value="DoH"/>
    <property type="match status" value="1"/>
</dbReference>
<evidence type="ECO:0000259" key="8">
    <source>
        <dbReference type="PROSITE" id="PS50255"/>
    </source>
</evidence>
<dbReference type="Pfam" id="PF00173">
    <property type="entry name" value="Cyt-b5"/>
    <property type="match status" value="1"/>
</dbReference>
<feature type="chain" id="PRO_5001729670" evidence="7">
    <location>
        <begin position="24"/>
        <end position="765"/>
    </location>
</feature>
<dbReference type="InterPro" id="IPR018506">
    <property type="entry name" value="Cyt_B5_heme-BS"/>
</dbReference>
<evidence type="ECO:0000256" key="6">
    <source>
        <dbReference type="SAM" id="Phobius"/>
    </source>
</evidence>
<dbReference type="InterPro" id="IPR001199">
    <property type="entry name" value="Cyt_B5-like_heme/steroid-bd"/>
</dbReference>
<keyword evidence="7" id="KW-0732">Signal</keyword>
<feature type="transmembrane region" description="Helical" evidence="6">
    <location>
        <begin position="243"/>
        <end position="261"/>
    </location>
</feature>
<dbReference type="EMBL" id="CCKQ01013324">
    <property type="protein sequence ID" value="CDW84971.1"/>
    <property type="molecule type" value="Genomic_DNA"/>
</dbReference>
<feature type="transmembrane region" description="Helical" evidence="6">
    <location>
        <begin position="204"/>
        <end position="222"/>
    </location>
</feature>
<dbReference type="InParanoid" id="A0A078ASK4"/>
<evidence type="ECO:0000256" key="7">
    <source>
        <dbReference type="SAM" id="SignalP"/>
    </source>
</evidence>
<dbReference type="InterPro" id="IPR036400">
    <property type="entry name" value="Cyt_B5-like_heme/steroid_sf"/>
</dbReference>
<dbReference type="PANTHER" id="PTHR15422:SF24">
    <property type="entry name" value="DOMON RELATED DOMAIN-CONTAINING PROTEIN"/>
    <property type="match status" value="1"/>
</dbReference>
<dbReference type="InterPro" id="IPR039261">
    <property type="entry name" value="FNR_nucleotide-bd"/>
</dbReference>
<dbReference type="InterPro" id="IPR045266">
    <property type="entry name" value="DOH_DOMON"/>
</dbReference>
<dbReference type="PANTHER" id="PTHR15422">
    <property type="entry name" value="OS05G0565100 PROTEIN"/>
    <property type="match status" value="1"/>
</dbReference>
<dbReference type="Gene3D" id="3.40.50.80">
    <property type="entry name" value="Nucleotide-binding domain of ferredoxin-NADP reductase (FNR) module"/>
    <property type="match status" value="1"/>
</dbReference>
<keyword evidence="6" id="KW-0812">Transmembrane</keyword>
<organism evidence="9 10">
    <name type="scientific">Stylonychia lemnae</name>
    <name type="common">Ciliate</name>
    <dbReference type="NCBI Taxonomy" id="5949"/>
    <lineage>
        <taxon>Eukaryota</taxon>
        <taxon>Sar</taxon>
        <taxon>Alveolata</taxon>
        <taxon>Ciliophora</taxon>
        <taxon>Intramacronucleata</taxon>
        <taxon>Spirotrichea</taxon>
        <taxon>Stichotrichia</taxon>
        <taxon>Sporadotrichida</taxon>
        <taxon>Oxytrichidae</taxon>
        <taxon>Stylonychinae</taxon>
        <taxon>Stylonychia</taxon>
    </lineage>
</organism>
<evidence type="ECO:0000313" key="10">
    <source>
        <dbReference type="Proteomes" id="UP000039865"/>
    </source>
</evidence>
<dbReference type="Gene3D" id="3.10.120.10">
    <property type="entry name" value="Cytochrome b5-like heme/steroid binding domain"/>
    <property type="match status" value="1"/>
</dbReference>
<feature type="transmembrane region" description="Helical" evidence="6">
    <location>
        <begin position="621"/>
        <end position="641"/>
    </location>
</feature>
<dbReference type="Gene3D" id="2.60.40.1210">
    <property type="entry name" value="Cellobiose dehydrogenase, cytochrome domain"/>
    <property type="match status" value="1"/>
</dbReference>
<reference evidence="9 10" key="1">
    <citation type="submission" date="2014-06" db="EMBL/GenBank/DDBJ databases">
        <authorList>
            <person name="Swart Estienne"/>
        </authorList>
    </citation>
    <scope>NUCLEOTIDE SEQUENCE [LARGE SCALE GENOMIC DNA]</scope>
    <source>
        <strain evidence="9 10">130c</strain>
    </source>
</reference>
<evidence type="ECO:0000256" key="3">
    <source>
        <dbReference type="ARBA" id="ARBA00022617"/>
    </source>
</evidence>
<dbReference type="InterPro" id="IPR045150">
    <property type="entry name" value="CYB561D1/2"/>
</dbReference>
<evidence type="ECO:0000256" key="1">
    <source>
        <dbReference type="ARBA" id="ARBA00001970"/>
    </source>
</evidence>
<dbReference type="Gene3D" id="1.20.120.1770">
    <property type="match status" value="1"/>
</dbReference>
<sequence>MSWISVLILLTISASLRPPNVSAQQYQDLSDKTLMKTFGKEFNVKISVVKNLLDGQEYLKINTVQPDKTYLGLGFGQSMTNAQIMIFIADGTQSNAAEYFSPRATRPTKQDNQNLASTFKQNGTHVEFTAYRKFKPDDVNDKTLSLNSLVNMIYAFRQFESSESVTLKYHGGDNRGIFKIFVDLSGGISDASGEGYSEDDSFDFYVYHGWLMWVSWGLFGLIQLASNRYLKMYWKVNMWVHRLSGSIIWILTLVFGFIAVSKADWEVVNSLHTIIGFIVTITVTLIVLGGVFTRSMMNRLRWKTHLILKIKFGHRMFGLALITLSQFSILTGGLKYSTWAEYMKPLPITHISIFFLTSFVIEIIHQRYKTQEQPFRVPDEIMTMEEFKSKIQNGSQYVLLDDLVLDVSKYMSNHPGGRFVMEYNVGRDISKYFYGGYILENSGGLSPHYHSNVARKIVNSLIIARIDQKPFQFMARIVEKSDVNSTTATFTFRIQKQAGNLIQFQLPASNDISTFGKHFLVKSIANPRVKRQYTLASCMNKHIYEQYVKNIEKFTSNQDIQGIDESFINQSSYNDNADIYLTIKNYDTRSGLSRLIHQQKDVFEIKALMGKGLDVQRQGTHLAFVAGTGILVFMDLVAFILRQNLGLLQGSDNQILDQKNFKFVLYASFPSPEDSIGLELLQGLQKITQMQELKNFELILRFSNEFMSERWNAQFIERQVEIFTQNKQIKKIWVCGPPMMNEVFDRTFEEISQQYDLDRSIVEIL</sequence>